<organism evidence="1 2">
    <name type="scientific">Metabacillus fastidiosus</name>
    <dbReference type="NCBI Taxonomy" id="1458"/>
    <lineage>
        <taxon>Bacteria</taxon>
        <taxon>Bacillati</taxon>
        <taxon>Bacillota</taxon>
        <taxon>Bacilli</taxon>
        <taxon>Bacillales</taxon>
        <taxon>Bacillaceae</taxon>
        <taxon>Metabacillus</taxon>
    </lineage>
</organism>
<dbReference type="RefSeq" id="WP_066231999.1">
    <property type="nucleotide sequence ID" value="NZ_JARTFQ010000006.1"/>
</dbReference>
<name>A0ABU6P008_9BACI</name>
<dbReference type="InterPro" id="IPR025355">
    <property type="entry name" value="DUF4259"/>
</dbReference>
<comment type="caution">
    <text evidence="1">The sequence shown here is derived from an EMBL/GenBank/DDBJ whole genome shotgun (WGS) entry which is preliminary data.</text>
</comment>
<protein>
    <submittedName>
        <fullName evidence="1">DUF4259 domain-containing protein</fullName>
    </submittedName>
</protein>
<dbReference type="GeneID" id="301141994"/>
<gene>
    <name evidence="1" type="ORF">P9271_08965</name>
</gene>
<sequence>MGAWGTGIFDNDTTCDVRDDFYELLEDGLSVEEATKEVLHDYLEEFDEDDLEVISWVFTGLAAAQLERNILQEEVRVKTIEVIDEGADLELWAEDGENEGVEERKAVLDELRSKLIAAGKQGAQ</sequence>
<accession>A0ABU6P008</accession>
<evidence type="ECO:0000313" key="2">
    <source>
        <dbReference type="Proteomes" id="UP001342826"/>
    </source>
</evidence>
<proteinExistence type="predicted"/>
<evidence type="ECO:0000313" key="1">
    <source>
        <dbReference type="EMBL" id="MED4401441.1"/>
    </source>
</evidence>
<keyword evidence="2" id="KW-1185">Reference proteome</keyword>
<dbReference type="EMBL" id="JARTFS010000006">
    <property type="protein sequence ID" value="MED4401441.1"/>
    <property type="molecule type" value="Genomic_DNA"/>
</dbReference>
<dbReference type="Proteomes" id="UP001342826">
    <property type="component" value="Unassembled WGS sequence"/>
</dbReference>
<dbReference type="Pfam" id="PF14078">
    <property type="entry name" value="DUF4259"/>
    <property type="match status" value="1"/>
</dbReference>
<reference evidence="1 2" key="1">
    <citation type="submission" date="2023-03" db="EMBL/GenBank/DDBJ databases">
        <title>Bacillus Genome Sequencing.</title>
        <authorList>
            <person name="Dunlap C."/>
        </authorList>
    </citation>
    <scope>NUCLEOTIDE SEQUENCE [LARGE SCALE GENOMIC DNA]</scope>
    <source>
        <strain evidence="1 2">NRS-1717</strain>
    </source>
</reference>